<comment type="caution">
    <text evidence="2">The sequence shown here is derived from an EMBL/GenBank/DDBJ whole genome shotgun (WGS) entry which is preliminary data.</text>
</comment>
<dbReference type="GO" id="GO:0003676">
    <property type="term" value="F:nucleic acid binding"/>
    <property type="evidence" value="ECO:0007669"/>
    <property type="project" value="InterPro"/>
</dbReference>
<dbReference type="CDD" id="cd06222">
    <property type="entry name" value="RNase_H_like"/>
    <property type="match status" value="1"/>
</dbReference>
<feature type="domain" description="RNase H type-1" evidence="1">
    <location>
        <begin position="160"/>
        <end position="233"/>
    </location>
</feature>
<dbReference type="PANTHER" id="PTHR47074:SF48">
    <property type="entry name" value="POLYNUCLEOTIDYL TRANSFERASE, RIBONUCLEASE H-LIKE SUPERFAMILY PROTEIN"/>
    <property type="match status" value="1"/>
</dbReference>
<accession>A0AAW2UAT9</accession>
<reference evidence="2" key="2">
    <citation type="journal article" date="2024" name="Plant">
        <title>Genomic evolution and insights into agronomic trait innovations of Sesamum species.</title>
        <authorList>
            <person name="Miao H."/>
            <person name="Wang L."/>
            <person name="Qu L."/>
            <person name="Liu H."/>
            <person name="Sun Y."/>
            <person name="Le M."/>
            <person name="Wang Q."/>
            <person name="Wei S."/>
            <person name="Zheng Y."/>
            <person name="Lin W."/>
            <person name="Duan Y."/>
            <person name="Cao H."/>
            <person name="Xiong S."/>
            <person name="Wang X."/>
            <person name="Wei L."/>
            <person name="Li C."/>
            <person name="Ma Q."/>
            <person name="Ju M."/>
            <person name="Zhao R."/>
            <person name="Li G."/>
            <person name="Mu C."/>
            <person name="Tian Q."/>
            <person name="Mei H."/>
            <person name="Zhang T."/>
            <person name="Gao T."/>
            <person name="Zhang H."/>
        </authorList>
    </citation>
    <scope>NUCLEOTIDE SEQUENCE</scope>
    <source>
        <strain evidence="2">G02</strain>
    </source>
</reference>
<name>A0AAW2UAT9_SESRA</name>
<dbReference type="AlphaFoldDB" id="A0AAW2UAT9"/>
<dbReference type="InterPro" id="IPR052929">
    <property type="entry name" value="RNase_H-like_EbsB-rel"/>
</dbReference>
<organism evidence="2">
    <name type="scientific">Sesamum radiatum</name>
    <name type="common">Black benniseed</name>
    <dbReference type="NCBI Taxonomy" id="300843"/>
    <lineage>
        <taxon>Eukaryota</taxon>
        <taxon>Viridiplantae</taxon>
        <taxon>Streptophyta</taxon>
        <taxon>Embryophyta</taxon>
        <taxon>Tracheophyta</taxon>
        <taxon>Spermatophyta</taxon>
        <taxon>Magnoliopsida</taxon>
        <taxon>eudicotyledons</taxon>
        <taxon>Gunneridae</taxon>
        <taxon>Pentapetalae</taxon>
        <taxon>asterids</taxon>
        <taxon>lamiids</taxon>
        <taxon>Lamiales</taxon>
        <taxon>Pedaliaceae</taxon>
        <taxon>Sesamum</taxon>
    </lineage>
</organism>
<dbReference type="Gene3D" id="3.30.420.10">
    <property type="entry name" value="Ribonuclease H-like superfamily/Ribonuclease H"/>
    <property type="match status" value="1"/>
</dbReference>
<evidence type="ECO:0000313" key="2">
    <source>
        <dbReference type="EMBL" id="KAL0413974.1"/>
    </source>
</evidence>
<sequence length="257" mass="28855">MAAMNLFRAGCRWRIGSGRLVNICQDPWLPHTHSVRVITPKPHMCQVMRVSDIIVEDLRIWDEDMITTLFWPKDRELILQIPLGIFVASDLMVWHYSNNGTFSFRSAYHLALSLDSLLSTSGNRWDRIQCRMVWQANIPNKQRIRQQGPARAGGSFCGREAMRLAQRFHWSHVILEGDCQTLINKLASTSLDFSISSSVLEDIRASASLFMSVTFSFVMRSGNSVADLLAKQALDQDGGSVSLPSGLATVILDDLSN</sequence>
<evidence type="ECO:0000259" key="1">
    <source>
        <dbReference type="Pfam" id="PF13456"/>
    </source>
</evidence>
<dbReference type="GO" id="GO:0004523">
    <property type="term" value="F:RNA-DNA hybrid ribonuclease activity"/>
    <property type="evidence" value="ECO:0007669"/>
    <property type="project" value="InterPro"/>
</dbReference>
<dbReference type="PANTHER" id="PTHR47074">
    <property type="entry name" value="BNAC02G40300D PROTEIN"/>
    <property type="match status" value="1"/>
</dbReference>
<dbReference type="InterPro" id="IPR044730">
    <property type="entry name" value="RNase_H-like_dom_plant"/>
</dbReference>
<proteinExistence type="predicted"/>
<dbReference type="Pfam" id="PF13456">
    <property type="entry name" value="RVT_3"/>
    <property type="match status" value="1"/>
</dbReference>
<reference evidence="2" key="1">
    <citation type="submission" date="2020-06" db="EMBL/GenBank/DDBJ databases">
        <authorList>
            <person name="Li T."/>
            <person name="Hu X."/>
            <person name="Zhang T."/>
            <person name="Song X."/>
            <person name="Zhang H."/>
            <person name="Dai N."/>
            <person name="Sheng W."/>
            <person name="Hou X."/>
            <person name="Wei L."/>
        </authorList>
    </citation>
    <scope>NUCLEOTIDE SEQUENCE</scope>
    <source>
        <strain evidence="2">G02</strain>
        <tissue evidence="2">Leaf</tissue>
    </source>
</reference>
<gene>
    <name evidence="2" type="ORF">Sradi_1599100</name>
</gene>
<dbReference type="InterPro" id="IPR036397">
    <property type="entry name" value="RNaseH_sf"/>
</dbReference>
<protein>
    <recommendedName>
        <fullName evidence="1">RNase H type-1 domain-containing protein</fullName>
    </recommendedName>
</protein>
<dbReference type="InterPro" id="IPR002156">
    <property type="entry name" value="RNaseH_domain"/>
</dbReference>
<dbReference type="EMBL" id="JACGWJ010000006">
    <property type="protein sequence ID" value="KAL0413974.1"/>
    <property type="molecule type" value="Genomic_DNA"/>
</dbReference>